<keyword evidence="3" id="KW-0418">Kinase</keyword>
<dbReference type="PROSITE" id="PS00108">
    <property type="entry name" value="PROTEIN_KINASE_ST"/>
    <property type="match status" value="1"/>
</dbReference>
<evidence type="ECO:0000313" key="14">
    <source>
        <dbReference type="Proteomes" id="UP001159428"/>
    </source>
</evidence>
<comment type="catalytic activity">
    <reaction evidence="7">
        <text>L-seryl-[protein] + ATP = O-phospho-L-seryl-[protein] + ADP + H(+)</text>
        <dbReference type="Rhea" id="RHEA:17989"/>
        <dbReference type="Rhea" id="RHEA-COMP:9863"/>
        <dbReference type="Rhea" id="RHEA-COMP:11604"/>
        <dbReference type="ChEBI" id="CHEBI:15378"/>
        <dbReference type="ChEBI" id="CHEBI:29999"/>
        <dbReference type="ChEBI" id="CHEBI:30616"/>
        <dbReference type="ChEBI" id="CHEBI:83421"/>
        <dbReference type="ChEBI" id="CHEBI:456216"/>
        <dbReference type="EC" id="2.7.12.2"/>
    </reaction>
</comment>
<dbReference type="InterPro" id="IPR000719">
    <property type="entry name" value="Prot_kinase_dom"/>
</dbReference>
<evidence type="ECO:0000259" key="12">
    <source>
        <dbReference type="PROSITE" id="PS50011"/>
    </source>
</evidence>
<comment type="catalytic activity">
    <reaction evidence="8">
        <text>L-threonyl-[protein] + ATP = O-phospho-L-threonyl-[protein] + ADP + H(+)</text>
        <dbReference type="Rhea" id="RHEA:46608"/>
        <dbReference type="Rhea" id="RHEA-COMP:11060"/>
        <dbReference type="Rhea" id="RHEA-COMP:11605"/>
        <dbReference type="ChEBI" id="CHEBI:15378"/>
        <dbReference type="ChEBI" id="CHEBI:30013"/>
        <dbReference type="ChEBI" id="CHEBI:30616"/>
        <dbReference type="ChEBI" id="CHEBI:61977"/>
        <dbReference type="ChEBI" id="CHEBI:456216"/>
        <dbReference type="EC" id="2.7.12.2"/>
    </reaction>
</comment>
<dbReference type="Pfam" id="PF00069">
    <property type="entry name" value="Pkinase"/>
    <property type="match status" value="1"/>
</dbReference>
<keyword evidence="4 10" id="KW-0067">ATP-binding</keyword>
<keyword evidence="2 10" id="KW-0547">Nucleotide-binding</keyword>
<sequence>MSLSPSLVMRIVPDEGEAVDWTAHHNIIFRDVLEAISQVMPHATATAFEYEDEEGDRITVRGDEELQAMINGHMWMNCERQRRGVPLEPLMVYPKACRTSRRRNFCGLTVNTKAAPVNNAIPTNANLPTESSHKPERGDIRIILANGQVSHTDIQHLDILGHGNGGTVYRALHTSTSRIIAVKVIPLDVTPDVQKQIISELEILFQCSSPFIIEFYGAFFVENRISICTEYMDGGSLDQYGWIPEPVLGRIAVSVVKGLLYLWELKIMHRDVKPSNILVSTRGQVKLCDFGVKFHFTKLLLSLQLVNSIATTYVGTHAYMAPERIQGDEYSIRSELWSLGVSLLEMALGRFPYPTESHGGAETFLPIALLQCIVHENPPRLPEDKFSPAFVDFVSQCMQKNPISRLTPEAVLAHPFIASNDDGNVDMISMWVCRQLEQRRSCAQSMDSPNSESS</sequence>
<evidence type="ECO:0000256" key="8">
    <source>
        <dbReference type="ARBA" id="ARBA00049299"/>
    </source>
</evidence>
<dbReference type="AlphaFoldDB" id="A0AAU9XI82"/>
<dbReference type="Gene3D" id="3.30.200.20">
    <property type="entry name" value="Phosphorylase Kinase, domain 1"/>
    <property type="match status" value="1"/>
</dbReference>
<evidence type="ECO:0000256" key="2">
    <source>
        <dbReference type="ARBA" id="ARBA00022741"/>
    </source>
</evidence>
<dbReference type="FunFam" id="1.10.510.10:FF:000296">
    <property type="entry name" value="Dual specificity mitogen-activated protein kinase kinase 5"/>
    <property type="match status" value="1"/>
</dbReference>
<dbReference type="PANTHER" id="PTHR48013">
    <property type="entry name" value="DUAL SPECIFICITY MITOGEN-ACTIVATED PROTEIN KINASE KINASE 5-RELATED"/>
    <property type="match status" value="1"/>
</dbReference>
<keyword evidence="1" id="KW-0808">Transferase</keyword>
<evidence type="ECO:0000256" key="5">
    <source>
        <dbReference type="ARBA" id="ARBA00038035"/>
    </source>
</evidence>
<evidence type="ECO:0000256" key="10">
    <source>
        <dbReference type="PROSITE-ProRule" id="PRU10141"/>
    </source>
</evidence>
<dbReference type="InterPro" id="IPR017441">
    <property type="entry name" value="Protein_kinase_ATP_BS"/>
</dbReference>
<dbReference type="PROSITE" id="PS50011">
    <property type="entry name" value="PROTEIN_KINASE_DOM"/>
    <property type="match status" value="1"/>
</dbReference>
<dbReference type="InterPro" id="IPR011009">
    <property type="entry name" value="Kinase-like_dom_sf"/>
</dbReference>
<accession>A0AAU9XI82</accession>
<dbReference type="SUPFAM" id="SSF56112">
    <property type="entry name" value="Protein kinase-like (PK-like)"/>
    <property type="match status" value="1"/>
</dbReference>
<evidence type="ECO:0000256" key="4">
    <source>
        <dbReference type="ARBA" id="ARBA00022840"/>
    </source>
</evidence>
<dbReference type="GO" id="GO:0004674">
    <property type="term" value="F:protein serine/threonine kinase activity"/>
    <property type="evidence" value="ECO:0007669"/>
    <property type="project" value="UniProtKB-KW"/>
</dbReference>
<dbReference type="Gene3D" id="3.10.20.90">
    <property type="entry name" value="Phosphatidylinositol 3-kinase Catalytic Subunit, Chain A, domain 1"/>
    <property type="match status" value="1"/>
</dbReference>
<dbReference type="InterPro" id="IPR000270">
    <property type="entry name" value="PB1_dom"/>
</dbReference>
<dbReference type="SUPFAM" id="SSF54277">
    <property type="entry name" value="CAD &amp; PB1 domains"/>
    <property type="match status" value="1"/>
</dbReference>
<dbReference type="PROSITE" id="PS00107">
    <property type="entry name" value="PROTEIN_KINASE_ATP"/>
    <property type="match status" value="1"/>
</dbReference>
<dbReference type="EC" id="2.7.12.2" evidence="6"/>
<reference evidence="13 14" key="1">
    <citation type="submission" date="2022-05" db="EMBL/GenBank/DDBJ databases">
        <authorList>
            <consortium name="Genoscope - CEA"/>
            <person name="William W."/>
        </authorList>
    </citation>
    <scope>NUCLEOTIDE SEQUENCE [LARGE SCALE GENOMIC DNA]</scope>
</reference>
<keyword evidence="14" id="KW-1185">Reference proteome</keyword>
<keyword evidence="11" id="KW-0723">Serine/threonine-protein kinase</keyword>
<name>A0AAU9XI82_9CNID</name>
<dbReference type="PANTHER" id="PTHR48013:SF9">
    <property type="entry name" value="DUAL SPECIFICITY MITOGEN-ACTIVATED PROTEIN KINASE KINASE 5"/>
    <property type="match status" value="1"/>
</dbReference>
<dbReference type="EMBL" id="CALNXJ010000044">
    <property type="protein sequence ID" value="CAH3148454.1"/>
    <property type="molecule type" value="Genomic_DNA"/>
</dbReference>
<proteinExistence type="inferred from homology"/>
<evidence type="ECO:0000256" key="7">
    <source>
        <dbReference type="ARBA" id="ARBA00049014"/>
    </source>
</evidence>
<dbReference type="Pfam" id="PF00564">
    <property type="entry name" value="PB1"/>
    <property type="match status" value="1"/>
</dbReference>
<dbReference type="GO" id="GO:0004708">
    <property type="term" value="F:MAP kinase kinase activity"/>
    <property type="evidence" value="ECO:0007669"/>
    <property type="project" value="UniProtKB-EC"/>
</dbReference>
<feature type="binding site" evidence="10">
    <location>
        <position position="183"/>
    </location>
    <ligand>
        <name>ATP</name>
        <dbReference type="ChEBI" id="CHEBI:30616"/>
    </ligand>
</feature>
<organism evidence="13 14">
    <name type="scientific">Pocillopora meandrina</name>
    <dbReference type="NCBI Taxonomy" id="46732"/>
    <lineage>
        <taxon>Eukaryota</taxon>
        <taxon>Metazoa</taxon>
        <taxon>Cnidaria</taxon>
        <taxon>Anthozoa</taxon>
        <taxon>Hexacorallia</taxon>
        <taxon>Scleractinia</taxon>
        <taxon>Astrocoeniina</taxon>
        <taxon>Pocilloporidae</taxon>
        <taxon>Pocillopora</taxon>
    </lineage>
</organism>
<comment type="catalytic activity">
    <reaction evidence="9">
        <text>L-tyrosyl-[protein] + ATP = O-phospho-L-tyrosyl-[protein] + ADP + H(+)</text>
        <dbReference type="Rhea" id="RHEA:10596"/>
        <dbReference type="Rhea" id="RHEA-COMP:10136"/>
        <dbReference type="Rhea" id="RHEA-COMP:20101"/>
        <dbReference type="ChEBI" id="CHEBI:15378"/>
        <dbReference type="ChEBI" id="CHEBI:30616"/>
        <dbReference type="ChEBI" id="CHEBI:46858"/>
        <dbReference type="ChEBI" id="CHEBI:61978"/>
        <dbReference type="ChEBI" id="CHEBI:456216"/>
        <dbReference type="EC" id="2.7.12.2"/>
    </reaction>
</comment>
<evidence type="ECO:0000256" key="9">
    <source>
        <dbReference type="ARBA" id="ARBA00051693"/>
    </source>
</evidence>
<dbReference type="InterPro" id="IPR008271">
    <property type="entry name" value="Ser/Thr_kinase_AS"/>
</dbReference>
<comment type="similarity">
    <text evidence="5">Belongs to the protein kinase superfamily. STE Ser/Thr protein kinase family. MAP kinase kinase subfamily.</text>
</comment>
<evidence type="ECO:0000256" key="11">
    <source>
        <dbReference type="RuleBase" id="RU000304"/>
    </source>
</evidence>
<evidence type="ECO:0000256" key="1">
    <source>
        <dbReference type="ARBA" id="ARBA00022679"/>
    </source>
</evidence>
<feature type="domain" description="Protein kinase" evidence="12">
    <location>
        <begin position="154"/>
        <end position="417"/>
    </location>
</feature>
<dbReference type="Gene3D" id="1.10.510.10">
    <property type="entry name" value="Transferase(Phosphotransferase) domain 1"/>
    <property type="match status" value="1"/>
</dbReference>
<comment type="caution">
    <text evidence="13">The sequence shown here is derived from an EMBL/GenBank/DDBJ whole genome shotgun (WGS) entry which is preliminary data.</text>
</comment>
<dbReference type="SMART" id="SM00220">
    <property type="entry name" value="S_TKc"/>
    <property type="match status" value="1"/>
</dbReference>
<evidence type="ECO:0000256" key="3">
    <source>
        <dbReference type="ARBA" id="ARBA00022777"/>
    </source>
</evidence>
<dbReference type="FunFam" id="3.30.200.20:FF:000197">
    <property type="entry name" value="dual specificity mitogen-activated protein kinase kinase 5"/>
    <property type="match status" value="1"/>
</dbReference>
<gene>
    <name evidence="13" type="ORF">PMEA_00023894</name>
</gene>
<protein>
    <recommendedName>
        <fullName evidence="6">mitogen-activated protein kinase kinase</fullName>
        <ecNumber evidence="6">2.7.12.2</ecNumber>
    </recommendedName>
</protein>
<dbReference type="Proteomes" id="UP001159428">
    <property type="component" value="Unassembled WGS sequence"/>
</dbReference>
<evidence type="ECO:0000256" key="6">
    <source>
        <dbReference type="ARBA" id="ARBA00038999"/>
    </source>
</evidence>
<dbReference type="GO" id="GO:0005524">
    <property type="term" value="F:ATP binding"/>
    <property type="evidence" value="ECO:0007669"/>
    <property type="project" value="UniProtKB-UniRule"/>
</dbReference>
<evidence type="ECO:0000313" key="13">
    <source>
        <dbReference type="EMBL" id="CAH3148454.1"/>
    </source>
</evidence>